<dbReference type="EMBL" id="CP066776">
    <property type="protein sequence ID" value="QQL44255.1"/>
    <property type="molecule type" value="Genomic_DNA"/>
</dbReference>
<dbReference type="EC" id="2.4.2.18" evidence="3"/>
<feature type="binding site" evidence="3">
    <location>
        <begin position="96"/>
        <end position="99"/>
    </location>
    <ligand>
        <name>5-phospho-alpha-D-ribose 1-diphosphate</name>
        <dbReference type="ChEBI" id="CHEBI:58017"/>
    </ligand>
</feature>
<name>A0A7T7F0F0_9BACT</name>
<comment type="catalytic activity">
    <reaction evidence="3">
        <text>N-(5-phospho-beta-D-ribosyl)anthranilate + diphosphate = 5-phospho-alpha-D-ribose 1-diphosphate + anthranilate</text>
        <dbReference type="Rhea" id="RHEA:11768"/>
        <dbReference type="ChEBI" id="CHEBI:16567"/>
        <dbReference type="ChEBI" id="CHEBI:18277"/>
        <dbReference type="ChEBI" id="CHEBI:33019"/>
        <dbReference type="ChEBI" id="CHEBI:58017"/>
        <dbReference type="EC" id="2.4.2.18"/>
    </reaction>
</comment>
<keyword evidence="1 3" id="KW-0328">Glycosyltransferase</keyword>
<dbReference type="InterPro" id="IPR000312">
    <property type="entry name" value="Glycosyl_Trfase_fam3"/>
</dbReference>
<feature type="binding site" evidence="3">
    <location>
        <position position="239"/>
    </location>
    <ligand>
        <name>Mg(2+)</name>
        <dbReference type="ChEBI" id="CHEBI:18420"/>
        <label>1</label>
    </ligand>
</feature>
<evidence type="ECO:0000256" key="3">
    <source>
        <dbReference type="HAMAP-Rule" id="MF_00211"/>
    </source>
</evidence>
<protein>
    <recommendedName>
        <fullName evidence="3">Anthranilate phosphoribosyltransferase</fullName>
        <ecNumber evidence="3">2.4.2.18</ecNumber>
    </recommendedName>
</protein>
<dbReference type="KEGG" id="soa:G3M56_010155"/>
<proteinExistence type="inferred from homology"/>
<reference evidence="5 6" key="1">
    <citation type="submission" date="2020-12" db="EMBL/GenBank/DDBJ databases">
        <title>Sulforoseuscoccus oceanibium gen. nov., sp. nov., a representative of the phylum Verrucomicrobia with special cytoplasmic membrane, and proposal of Sulforoseuscoccusaceae fam. nov.</title>
        <authorList>
            <person name="Xi F."/>
        </authorList>
    </citation>
    <scope>NUCLEOTIDE SEQUENCE [LARGE SCALE GENOMIC DNA]</scope>
    <source>
        <strain evidence="5 6">T37</strain>
    </source>
</reference>
<feature type="binding site" evidence="3">
    <location>
        <position position="239"/>
    </location>
    <ligand>
        <name>Mg(2+)</name>
        <dbReference type="ChEBI" id="CHEBI:18420"/>
        <label>2</label>
    </ligand>
</feature>
<evidence type="ECO:0000259" key="4">
    <source>
        <dbReference type="Pfam" id="PF00591"/>
    </source>
</evidence>
<gene>
    <name evidence="3 5" type="primary">trpD</name>
    <name evidence="5" type="ORF">G3M56_010155</name>
</gene>
<dbReference type="Proteomes" id="UP000475117">
    <property type="component" value="Chromosome"/>
</dbReference>
<dbReference type="RefSeq" id="WP_164362327.1">
    <property type="nucleotide sequence ID" value="NZ_CP066776.1"/>
</dbReference>
<feature type="domain" description="Glycosyl transferase family 3" evidence="4">
    <location>
        <begin position="79"/>
        <end position="339"/>
    </location>
</feature>
<keyword evidence="2 3" id="KW-0808">Transferase</keyword>
<comment type="subunit">
    <text evidence="3">Homodimer.</text>
</comment>
<dbReference type="PANTHER" id="PTHR43285">
    <property type="entry name" value="ANTHRANILATE PHOSPHORIBOSYLTRANSFERASE"/>
    <property type="match status" value="1"/>
</dbReference>
<comment type="cofactor">
    <cofactor evidence="3">
        <name>Mg(2+)</name>
        <dbReference type="ChEBI" id="CHEBI:18420"/>
    </cofactor>
    <text evidence="3">Binds 2 magnesium ions per monomer.</text>
</comment>
<dbReference type="Gene3D" id="3.40.1030.10">
    <property type="entry name" value="Nucleoside phosphorylase/phosphoribosyltransferase catalytic domain"/>
    <property type="match status" value="1"/>
</dbReference>
<feature type="binding site" evidence="3">
    <location>
        <position position="126"/>
    </location>
    <ligand>
        <name>5-phospho-alpha-D-ribose 1-diphosphate</name>
        <dbReference type="ChEBI" id="CHEBI:58017"/>
    </ligand>
</feature>
<comment type="caution">
    <text evidence="3">Lacks conserved residue(s) required for the propagation of feature annotation.</text>
</comment>
<dbReference type="Gene3D" id="1.20.970.10">
    <property type="entry name" value="Transferase, Pyrimidine Nucleoside Phosphorylase, Chain C"/>
    <property type="match status" value="1"/>
</dbReference>
<evidence type="ECO:0000313" key="5">
    <source>
        <dbReference type="EMBL" id="QQL44255.1"/>
    </source>
</evidence>
<dbReference type="GO" id="GO:0000287">
    <property type="term" value="F:magnesium ion binding"/>
    <property type="evidence" value="ECO:0007669"/>
    <property type="project" value="UniProtKB-UniRule"/>
</dbReference>
<dbReference type="NCBIfam" id="TIGR01245">
    <property type="entry name" value="trpD"/>
    <property type="match status" value="1"/>
</dbReference>
<dbReference type="GO" id="GO:0004048">
    <property type="term" value="F:anthranilate phosphoribosyltransferase activity"/>
    <property type="evidence" value="ECO:0007669"/>
    <property type="project" value="UniProtKB-UniRule"/>
</dbReference>
<comment type="similarity">
    <text evidence="3">Belongs to the anthranilate phosphoribosyltransferase family.</text>
</comment>
<feature type="binding site" evidence="3">
    <location>
        <position position="86"/>
    </location>
    <ligand>
        <name>5-phospho-alpha-D-ribose 1-diphosphate</name>
        <dbReference type="ChEBI" id="CHEBI:58017"/>
    </ligand>
</feature>
<dbReference type="InterPro" id="IPR035902">
    <property type="entry name" value="Nuc_phospho_transferase"/>
</dbReference>
<comment type="pathway">
    <text evidence="3">Amino-acid biosynthesis; L-tryptophan biosynthesis; L-tryptophan from chorismate: step 2/5.</text>
</comment>
<keyword evidence="3" id="KW-0479">Metal-binding</keyword>
<keyword evidence="3" id="KW-0460">Magnesium</keyword>
<sequence>MNILTSAVDSLRVGQDLPVDLVTLCADALIAQDTADADRLAFLEALAAKGESTAEIEAFVRAFLRHAVDPQVDASDFEEPLFDIVGTGGDKLNLFNVSSTAMFILAGAGVVPVKHANRAVTSKSGGADLLDALGVKIDLAPSQFAEALKQAKIGFLFAPVYHPAFAAVVPVRKELAARGVRTVFNLLGPHLNPVKPDHQLIGVYDAAMVDQFAEIMKALGRKSGWVVHGTTGEGQGMDEVSILGETQVARVVSGQPITRSVLAAAEVGGVDADGLEQLVGGTARENAQITKAILSGDERGAPRRMAVANAAAGLCAAGVCESMEQALDRANESLDSGKAVQRLKALIDATNA</sequence>
<dbReference type="InterPro" id="IPR005940">
    <property type="entry name" value="Anthranilate_Pribosyl_Tfrase"/>
</dbReference>
<keyword evidence="3" id="KW-0057">Aromatic amino acid biosynthesis</keyword>
<keyword evidence="3" id="KW-0822">Tryptophan biosynthesis</keyword>
<feature type="binding site" evidence="3">
    <location>
        <position position="98"/>
    </location>
    <ligand>
        <name>Mg(2+)</name>
        <dbReference type="ChEBI" id="CHEBI:18420"/>
        <label>1</label>
    </ligand>
</feature>
<dbReference type="GO" id="GO:0000162">
    <property type="term" value="P:L-tryptophan biosynthetic process"/>
    <property type="evidence" value="ECO:0007669"/>
    <property type="project" value="UniProtKB-UniRule"/>
</dbReference>
<dbReference type="Pfam" id="PF00591">
    <property type="entry name" value="Glycos_transf_3"/>
    <property type="match status" value="1"/>
</dbReference>
<organism evidence="5 6">
    <name type="scientific">Sulfuriroseicoccus oceanibius</name>
    <dbReference type="NCBI Taxonomy" id="2707525"/>
    <lineage>
        <taxon>Bacteria</taxon>
        <taxon>Pseudomonadati</taxon>
        <taxon>Verrucomicrobiota</taxon>
        <taxon>Verrucomicrobiia</taxon>
        <taxon>Verrucomicrobiales</taxon>
        <taxon>Verrucomicrobiaceae</taxon>
        <taxon>Sulfuriroseicoccus</taxon>
    </lineage>
</organism>
<feature type="binding site" evidence="3">
    <location>
        <position position="117"/>
    </location>
    <ligand>
        <name>anthranilate</name>
        <dbReference type="ChEBI" id="CHEBI:16567"/>
        <label>1</label>
    </ligand>
</feature>
<dbReference type="SUPFAM" id="SSF52418">
    <property type="entry name" value="Nucleoside phosphorylase/phosphoribosyltransferase catalytic domain"/>
    <property type="match status" value="1"/>
</dbReference>
<evidence type="ECO:0000256" key="1">
    <source>
        <dbReference type="ARBA" id="ARBA00022676"/>
    </source>
</evidence>
<keyword evidence="3" id="KW-0028">Amino-acid biosynthesis</keyword>
<comment type="function">
    <text evidence="3">Catalyzes the transfer of the phosphoribosyl group of 5-phosphorylribose-1-pyrophosphate (PRPP) to anthranilate to yield N-(5'-phosphoribosyl)-anthranilate (PRA).</text>
</comment>
<dbReference type="UniPathway" id="UPA00035">
    <property type="reaction ID" value="UER00041"/>
</dbReference>
<accession>A0A7T7F0F0</accession>
<evidence type="ECO:0000313" key="6">
    <source>
        <dbReference type="Proteomes" id="UP000475117"/>
    </source>
</evidence>
<feature type="binding site" evidence="3">
    <location>
        <position position="172"/>
    </location>
    <ligand>
        <name>anthranilate</name>
        <dbReference type="ChEBI" id="CHEBI:16567"/>
        <label>2</label>
    </ligand>
</feature>
<feature type="binding site" evidence="3">
    <location>
        <begin position="114"/>
        <end position="122"/>
    </location>
    <ligand>
        <name>5-phospho-alpha-D-ribose 1-diphosphate</name>
        <dbReference type="ChEBI" id="CHEBI:58017"/>
    </ligand>
</feature>
<dbReference type="SUPFAM" id="SSF47648">
    <property type="entry name" value="Nucleoside phosphorylase/phosphoribosyltransferase N-terminal domain"/>
    <property type="match status" value="1"/>
</dbReference>
<dbReference type="HAMAP" id="MF_00211">
    <property type="entry name" value="TrpD"/>
    <property type="match status" value="1"/>
</dbReference>
<dbReference type="PANTHER" id="PTHR43285:SF2">
    <property type="entry name" value="ANTHRANILATE PHOSPHORIBOSYLTRANSFERASE"/>
    <property type="match status" value="1"/>
</dbReference>
<keyword evidence="6" id="KW-1185">Reference proteome</keyword>
<dbReference type="AlphaFoldDB" id="A0A7T7F0F0"/>
<feature type="binding site" evidence="3">
    <location>
        <position position="86"/>
    </location>
    <ligand>
        <name>anthranilate</name>
        <dbReference type="ChEBI" id="CHEBI:16567"/>
        <label>1</label>
    </ligand>
</feature>
<dbReference type="GO" id="GO:0005829">
    <property type="term" value="C:cytosol"/>
    <property type="evidence" value="ECO:0007669"/>
    <property type="project" value="TreeGrafter"/>
</dbReference>
<feature type="binding site" evidence="3">
    <location>
        <position position="238"/>
    </location>
    <ligand>
        <name>Mg(2+)</name>
        <dbReference type="ChEBI" id="CHEBI:18420"/>
        <label>2</label>
    </ligand>
</feature>
<evidence type="ECO:0000256" key="2">
    <source>
        <dbReference type="ARBA" id="ARBA00022679"/>
    </source>
</evidence>
<dbReference type="InterPro" id="IPR036320">
    <property type="entry name" value="Glycosyl_Trfase_fam3_N_dom_sf"/>
</dbReference>
<feature type="binding site" evidence="3">
    <location>
        <begin position="89"/>
        <end position="90"/>
    </location>
    <ligand>
        <name>5-phospho-alpha-D-ribose 1-diphosphate</name>
        <dbReference type="ChEBI" id="CHEBI:58017"/>
    </ligand>
</feature>